<dbReference type="AlphaFoldDB" id="A0A4C1Y1U9"/>
<protein>
    <submittedName>
        <fullName evidence="1">Uncharacterized protein</fullName>
    </submittedName>
</protein>
<accession>A0A4C1Y1U9</accession>
<reference evidence="1 2" key="1">
    <citation type="journal article" date="2019" name="Commun. Biol.">
        <title>The bagworm genome reveals a unique fibroin gene that provides high tensile strength.</title>
        <authorList>
            <person name="Kono N."/>
            <person name="Nakamura H."/>
            <person name="Ohtoshi R."/>
            <person name="Tomita M."/>
            <person name="Numata K."/>
            <person name="Arakawa K."/>
        </authorList>
    </citation>
    <scope>NUCLEOTIDE SEQUENCE [LARGE SCALE GENOMIC DNA]</scope>
</reference>
<comment type="caution">
    <text evidence="1">The sequence shown here is derived from an EMBL/GenBank/DDBJ whole genome shotgun (WGS) entry which is preliminary data.</text>
</comment>
<evidence type="ECO:0000313" key="1">
    <source>
        <dbReference type="EMBL" id="GBP68772.1"/>
    </source>
</evidence>
<proteinExistence type="predicted"/>
<evidence type="ECO:0000313" key="2">
    <source>
        <dbReference type="Proteomes" id="UP000299102"/>
    </source>
</evidence>
<keyword evidence="2" id="KW-1185">Reference proteome</keyword>
<dbReference type="Proteomes" id="UP000299102">
    <property type="component" value="Unassembled WGS sequence"/>
</dbReference>
<dbReference type="EMBL" id="BGZK01001023">
    <property type="protein sequence ID" value="GBP68772.1"/>
    <property type="molecule type" value="Genomic_DNA"/>
</dbReference>
<sequence>MTIDSARAQNLMGPQATRFVTQLTIARPLLSERLSPSSTRRCMSLIETIPMRDKEKKTLRVKRYSVGVRWYIRSHNCAAGVGASSKRRNM</sequence>
<name>A0A4C1Y1U9_EUMVA</name>
<gene>
    <name evidence="1" type="ORF">EVAR_83505_1</name>
</gene>
<organism evidence="1 2">
    <name type="scientific">Eumeta variegata</name>
    <name type="common">Bagworm moth</name>
    <name type="synonym">Eumeta japonica</name>
    <dbReference type="NCBI Taxonomy" id="151549"/>
    <lineage>
        <taxon>Eukaryota</taxon>
        <taxon>Metazoa</taxon>
        <taxon>Ecdysozoa</taxon>
        <taxon>Arthropoda</taxon>
        <taxon>Hexapoda</taxon>
        <taxon>Insecta</taxon>
        <taxon>Pterygota</taxon>
        <taxon>Neoptera</taxon>
        <taxon>Endopterygota</taxon>
        <taxon>Lepidoptera</taxon>
        <taxon>Glossata</taxon>
        <taxon>Ditrysia</taxon>
        <taxon>Tineoidea</taxon>
        <taxon>Psychidae</taxon>
        <taxon>Oiketicinae</taxon>
        <taxon>Eumeta</taxon>
    </lineage>
</organism>